<feature type="compositionally biased region" description="Basic and acidic residues" evidence="1">
    <location>
        <begin position="33"/>
        <end position="43"/>
    </location>
</feature>
<sequence>MSDKSNNPYDPDKRSLHSASQFGKPSRAPFPEPGKEERDDAMSALMERLKQLNDETIKRSD</sequence>
<dbReference type="Proteomes" id="UP000247099">
    <property type="component" value="Unassembled WGS sequence"/>
</dbReference>
<organism evidence="2 3">
    <name type="scientific">Coraliomargarita sinensis</name>
    <dbReference type="NCBI Taxonomy" id="2174842"/>
    <lineage>
        <taxon>Bacteria</taxon>
        <taxon>Pseudomonadati</taxon>
        <taxon>Verrucomicrobiota</taxon>
        <taxon>Opitutia</taxon>
        <taxon>Puniceicoccales</taxon>
        <taxon>Coraliomargaritaceae</taxon>
        <taxon>Coraliomargarita</taxon>
    </lineage>
</organism>
<reference evidence="2 3" key="1">
    <citation type="submission" date="2018-05" db="EMBL/GenBank/DDBJ databases">
        <title>Coraliomargarita sinensis sp. nov., isolated from a marine solar saltern.</title>
        <authorList>
            <person name="Zhou L.Y."/>
        </authorList>
    </citation>
    <scope>NUCLEOTIDE SEQUENCE [LARGE SCALE GENOMIC DNA]</scope>
    <source>
        <strain evidence="2 3">WN38</strain>
    </source>
</reference>
<accession>A0A317ZJX4</accession>
<name>A0A317ZJX4_9BACT</name>
<evidence type="ECO:0000313" key="3">
    <source>
        <dbReference type="Proteomes" id="UP000247099"/>
    </source>
</evidence>
<feature type="region of interest" description="Disordered" evidence="1">
    <location>
        <begin position="1"/>
        <end position="43"/>
    </location>
</feature>
<dbReference type="EMBL" id="QHJQ01000004">
    <property type="protein sequence ID" value="PXA04238.1"/>
    <property type="molecule type" value="Genomic_DNA"/>
</dbReference>
<gene>
    <name evidence="2" type="ORF">DDZ13_06780</name>
</gene>
<comment type="caution">
    <text evidence="2">The sequence shown here is derived from an EMBL/GenBank/DDBJ whole genome shotgun (WGS) entry which is preliminary data.</text>
</comment>
<dbReference type="RefSeq" id="WP_110130693.1">
    <property type="nucleotide sequence ID" value="NZ_QHJQ01000004.1"/>
</dbReference>
<dbReference type="AlphaFoldDB" id="A0A317ZJX4"/>
<proteinExistence type="predicted"/>
<protein>
    <submittedName>
        <fullName evidence="2">Uncharacterized protein</fullName>
    </submittedName>
</protein>
<evidence type="ECO:0000313" key="2">
    <source>
        <dbReference type="EMBL" id="PXA04238.1"/>
    </source>
</evidence>
<evidence type="ECO:0000256" key="1">
    <source>
        <dbReference type="SAM" id="MobiDB-lite"/>
    </source>
</evidence>
<dbReference type="InParanoid" id="A0A317ZJX4"/>
<keyword evidence="3" id="KW-1185">Reference proteome</keyword>